<keyword evidence="2" id="KW-0378">Hydrolase</keyword>
<reference evidence="10 11" key="1">
    <citation type="journal article" date="2007" name="Nature">
        <title>Evolution of genes and genomes on the Drosophila phylogeny.</title>
        <authorList>
            <consortium name="Drosophila 12 Genomes Consortium"/>
            <person name="Clark A.G."/>
            <person name="Eisen M.B."/>
            <person name="Smith D.R."/>
            <person name="Bergman C.M."/>
            <person name="Oliver B."/>
            <person name="Markow T.A."/>
            <person name="Kaufman T.C."/>
            <person name="Kellis M."/>
            <person name="Gelbart W."/>
            <person name="Iyer V.N."/>
            <person name="Pollard D.A."/>
            <person name="Sackton T.B."/>
            <person name="Larracuente A.M."/>
            <person name="Singh N.D."/>
            <person name="Abad J.P."/>
            <person name="Abt D.N."/>
            <person name="Adryan B."/>
            <person name="Aguade M."/>
            <person name="Akashi H."/>
            <person name="Anderson W.W."/>
            <person name="Aquadro C.F."/>
            <person name="Ardell D.H."/>
            <person name="Arguello R."/>
            <person name="Artieri C.G."/>
            <person name="Barbash D.A."/>
            <person name="Barker D."/>
            <person name="Barsanti P."/>
            <person name="Batterham P."/>
            <person name="Batzoglou S."/>
            <person name="Begun D."/>
            <person name="Bhutkar A."/>
            <person name="Blanco E."/>
            <person name="Bosak S.A."/>
            <person name="Bradley R.K."/>
            <person name="Brand A.D."/>
            <person name="Brent M.R."/>
            <person name="Brooks A.N."/>
            <person name="Brown R.H."/>
            <person name="Butlin R.K."/>
            <person name="Caggese C."/>
            <person name="Calvi B.R."/>
            <person name="Bernardo de Carvalho A."/>
            <person name="Caspi A."/>
            <person name="Castrezana S."/>
            <person name="Celniker S.E."/>
            <person name="Chang J.L."/>
            <person name="Chapple C."/>
            <person name="Chatterji S."/>
            <person name="Chinwalla A."/>
            <person name="Civetta A."/>
            <person name="Clifton S.W."/>
            <person name="Comeron J.M."/>
            <person name="Costello J.C."/>
            <person name="Coyne J.A."/>
            <person name="Daub J."/>
            <person name="David R.G."/>
            <person name="Delcher A.L."/>
            <person name="Delehaunty K."/>
            <person name="Do C.B."/>
            <person name="Ebling H."/>
            <person name="Edwards K."/>
            <person name="Eickbush T."/>
            <person name="Evans J.D."/>
            <person name="Filipski A."/>
            <person name="Findeiss S."/>
            <person name="Freyhult E."/>
            <person name="Fulton L."/>
            <person name="Fulton R."/>
            <person name="Garcia A.C."/>
            <person name="Gardiner A."/>
            <person name="Garfield D.A."/>
            <person name="Garvin B.E."/>
            <person name="Gibson G."/>
            <person name="Gilbert D."/>
            <person name="Gnerre S."/>
            <person name="Godfrey J."/>
            <person name="Good R."/>
            <person name="Gotea V."/>
            <person name="Gravely B."/>
            <person name="Greenberg A.J."/>
            <person name="Griffiths-Jones S."/>
            <person name="Gross S."/>
            <person name="Guigo R."/>
            <person name="Gustafson E.A."/>
            <person name="Haerty W."/>
            <person name="Hahn M.W."/>
            <person name="Halligan D.L."/>
            <person name="Halpern A.L."/>
            <person name="Halter G.M."/>
            <person name="Han M.V."/>
            <person name="Heger A."/>
            <person name="Hillier L."/>
            <person name="Hinrichs A.S."/>
            <person name="Holmes I."/>
            <person name="Hoskins R.A."/>
            <person name="Hubisz M.J."/>
            <person name="Hultmark D."/>
            <person name="Huntley M.A."/>
            <person name="Jaffe D.B."/>
            <person name="Jagadeeshan S."/>
            <person name="Jeck W.R."/>
            <person name="Johnson J."/>
            <person name="Jones C.D."/>
            <person name="Jordan W.C."/>
            <person name="Karpen G.H."/>
            <person name="Kataoka E."/>
            <person name="Keightley P.D."/>
            <person name="Kheradpour P."/>
            <person name="Kirkness E.F."/>
            <person name="Koerich L.B."/>
            <person name="Kristiansen K."/>
            <person name="Kudrna D."/>
            <person name="Kulathinal R.J."/>
            <person name="Kumar S."/>
            <person name="Kwok R."/>
            <person name="Lander E."/>
            <person name="Langley C.H."/>
            <person name="Lapoint R."/>
            <person name="Lazzaro B.P."/>
            <person name="Lee S.J."/>
            <person name="Levesque L."/>
            <person name="Li R."/>
            <person name="Lin C.F."/>
            <person name="Lin M.F."/>
            <person name="Lindblad-Toh K."/>
            <person name="Llopart A."/>
            <person name="Long M."/>
            <person name="Low L."/>
            <person name="Lozovsky E."/>
            <person name="Lu J."/>
            <person name="Luo M."/>
            <person name="Machado C.A."/>
            <person name="Makalowski W."/>
            <person name="Marzo M."/>
            <person name="Matsuda M."/>
            <person name="Matzkin L."/>
            <person name="McAllister B."/>
            <person name="McBride C.S."/>
            <person name="McKernan B."/>
            <person name="McKernan K."/>
            <person name="Mendez-Lago M."/>
            <person name="Minx P."/>
            <person name="Mollenhauer M.U."/>
            <person name="Montooth K."/>
            <person name="Mount S.M."/>
            <person name="Mu X."/>
            <person name="Myers E."/>
            <person name="Negre B."/>
            <person name="Newfeld S."/>
            <person name="Nielsen R."/>
            <person name="Noor M.A."/>
            <person name="O'Grady P."/>
            <person name="Pachter L."/>
            <person name="Papaceit M."/>
            <person name="Parisi M.J."/>
            <person name="Parisi M."/>
            <person name="Parts L."/>
            <person name="Pedersen J.S."/>
            <person name="Pesole G."/>
            <person name="Phillippy A.M."/>
            <person name="Ponting C.P."/>
            <person name="Pop M."/>
            <person name="Porcelli D."/>
            <person name="Powell J.R."/>
            <person name="Prohaska S."/>
            <person name="Pruitt K."/>
            <person name="Puig M."/>
            <person name="Quesneville H."/>
            <person name="Ram K.R."/>
            <person name="Rand D."/>
            <person name="Rasmussen M.D."/>
            <person name="Reed L.K."/>
            <person name="Reenan R."/>
            <person name="Reily A."/>
            <person name="Remington K.A."/>
            <person name="Rieger T.T."/>
            <person name="Ritchie M.G."/>
            <person name="Robin C."/>
            <person name="Rogers Y.H."/>
            <person name="Rohde C."/>
            <person name="Rozas J."/>
            <person name="Rubenfield M.J."/>
            <person name="Ruiz A."/>
            <person name="Russo S."/>
            <person name="Salzberg S.L."/>
            <person name="Sanchez-Gracia A."/>
            <person name="Saranga D.J."/>
            <person name="Sato H."/>
            <person name="Schaeffer S.W."/>
            <person name="Schatz M.C."/>
            <person name="Schlenke T."/>
            <person name="Schwartz R."/>
            <person name="Segarra C."/>
            <person name="Singh R.S."/>
            <person name="Sirot L."/>
            <person name="Sirota M."/>
            <person name="Sisneros N.B."/>
            <person name="Smith C.D."/>
            <person name="Smith T.F."/>
            <person name="Spieth J."/>
            <person name="Stage D.E."/>
            <person name="Stark A."/>
            <person name="Stephan W."/>
            <person name="Strausberg R.L."/>
            <person name="Strempel S."/>
            <person name="Sturgill D."/>
            <person name="Sutton G."/>
            <person name="Sutton G.G."/>
            <person name="Tao W."/>
            <person name="Teichmann S."/>
            <person name="Tobari Y.N."/>
            <person name="Tomimura Y."/>
            <person name="Tsolas J.M."/>
            <person name="Valente V.L."/>
            <person name="Venter E."/>
            <person name="Venter J.C."/>
            <person name="Vicario S."/>
            <person name="Vieira F.G."/>
            <person name="Vilella A.J."/>
            <person name="Villasante A."/>
            <person name="Walenz B."/>
            <person name="Wang J."/>
            <person name="Wasserman M."/>
            <person name="Watts T."/>
            <person name="Wilson D."/>
            <person name="Wilson R.K."/>
            <person name="Wing R.A."/>
            <person name="Wolfner M.F."/>
            <person name="Wong A."/>
            <person name="Wong G.K."/>
            <person name="Wu C.I."/>
            <person name="Wu G."/>
            <person name="Yamamoto D."/>
            <person name="Yang H.P."/>
            <person name="Yang S.P."/>
            <person name="Yorke J.A."/>
            <person name="Yoshida K."/>
            <person name="Zdobnov E."/>
            <person name="Zhang P."/>
            <person name="Zhang Y."/>
            <person name="Zimin A.V."/>
            <person name="Baldwin J."/>
            <person name="Abdouelleil A."/>
            <person name="Abdulkadir J."/>
            <person name="Abebe A."/>
            <person name="Abera B."/>
            <person name="Abreu J."/>
            <person name="Acer S.C."/>
            <person name="Aftuck L."/>
            <person name="Alexander A."/>
            <person name="An P."/>
            <person name="Anderson E."/>
            <person name="Anderson S."/>
            <person name="Arachi H."/>
            <person name="Azer M."/>
            <person name="Bachantsang P."/>
            <person name="Barry A."/>
            <person name="Bayul T."/>
            <person name="Berlin A."/>
            <person name="Bessette D."/>
            <person name="Bloom T."/>
            <person name="Blye J."/>
            <person name="Boguslavskiy L."/>
            <person name="Bonnet C."/>
            <person name="Boukhgalter B."/>
            <person name="Bourzgui I."/>
            <person name="Brown A."/>
            <person name="Cahill P."/>
            <person name="Channer S."/>
            <person name="Cheshatsang Y."/>
            <person name="Chuda L."/>
            <person name="Citroen M."/>
            <person name="Collymore A."/>
            <person name="Cooke P."/>
            <person name="Costello M."/>
            <person name="D'Aco K."/>
            <person name="Daza R."/>
            <person name="De Haan G."/>
            <person name="DeGray S."/>
            <person name="DeMaso C."/>
            <person name="Dhargay N."/>
            <person name="Dooley K."/>
            <person name="Dooley E."/>
            <person name="Doricent M."/>
            <person name="Dorje P."/>
            <person name="Dorjee K."/>
            <person name="Dupes A."/>
            <person name="Elong R."/>
            <person name="Falk J."/>
            <person name="Farina A."/>
            <person name="Faro S."/>
            <person name="Ferguson D."/>
            <person name="Fisher S."/>
            <person name="Foley C.D."/>
            <person name="Franke A."/>
            <person name="Friedrich D."/>
            <person name="Gadbois L."/>
            <person name="Gearin G."/>
            <person name="Gearin C.R."/>
            <person name="Giannoukos G."/>
            <person name="Goode T."/>
            <person name="Graham J."/>
            <person name="Grandbois E."/>
            <person name="Grewal S."/>
            <person name="Gyaltsen K."/>
            <person name="Hafez N."/>
            <person name="Hagos B."/>
            <person name="Hall J."/>
            <person name="Henson C."/>
            <person name="Hollinger A."/>
            <person name="Honan T."/>
            <person name="Huard M.D."/>
            <person name="Hughes L."/>
            <person name="Hurhula B."/>
            <person name="Husby M.E."/>
            <person name="Kamat A."/>
            <person name="Kanga B."/>
            <person name="Kashin S."/>
            <person name="Khazanovich D."/>
            <person name="Kisner P."/>
            <person name="Lance K."/>
            <person name="Lara M."/>
            <person name="Lee W."/>
            <person name="Lennon N."/>
            <person name="Letendre F."/>
            <person name="LeVine R."/>
            <person name="Lipovsky A."/>
            <person name="Liu X."/>
            <person name="Liu J."/>
            <person name="Liu S."/>
            <person name="Lokyitsang T."/>
            <person name="Lokyitsang Y."/>
            <person name="Lubonja R."/>
            <person name="Lui A."/>
            <person name="MacDonald P."/>
            <person name="Magnisalis V."/>
            <person name="Maru K."/>
            <person name="Matthews C."/>
            <person name="McCusker W."/>
            <person name="McDonough S."/>
            <person name="Mehta T."/>
            <person name="Meldrim J."/>
            <person name="Meneus L."/>
            <person name="Mihai O."/>
            <person name="Mihalev A."/>
            <person name="Mihova T."/>
            <person name="Mittelman R."/>
            <person name="Mlenga V."/>
            <person name="Montmayeur A."/>
            <person name="Mulrain L."/>
            <person name="Navidi A."/>
            <person name="Naylor J."/>
            <person name="Negash T."/>
            <person name="Nguyen T."/>
            <person name="Nguyen N."/>
            <person name="Nicol R."/>
            <person name="Norbu C."/>
            <person name="Norbu N."/>
            <person name="Novod N."/>
            <person name="O'Neill B."/>
            <person name="Osman S."/>
            <person name="Markiewicz E."/>
            <person name="Oyono O.L."/>
            <person name="Patti C."/>
            <person name="Phunkhang P."/>
            <person name="Pierre F."/>
            <person name="Priest M."/>
            <person name="Raghuraman S."/>
            <person name="Rege F."/>
            <person name="Reyes R."/>
            <person name="Rise C."/>
            <person name="Rogov P."/>
            <person name="Ross K."/>
            <person name="Ryan E."/>
            <person name="Settipalli S."/>
            <person name="Shea T."/>
            <person name="Sherpa N."/>
            <person name="Shi L."/>
            <person name="Shih D."/>
            <person name="Sparrow T."/>
            <person name="Spaulding J."/>
            <person name="Stalker J."/>
            <person name="Stange-Thomann N."/>
            <person name="Stavropoulos S."/>
            <person name="Stone C."/>
            <person name="Strader C."/>
            <person name="Tesfaye S."/>
            <person name="Thomson T."/>
            <person name="Thoulutsang Y."/>
            <person name="Thoulutsang D."/>
            <person name="Topham K."/>
            <person name="Topping I."/>
            <person name="Tsamla T."/>
            <person name="Vassiliev H."/>
            <person name="Vo A."/>
            <person name="Wangchuk T."/>
            <person name="Wangdi T."/>
            <person name="Weiand M."/>
            <person name="Wilkinson J."/>
            <person name="Wilson A."/>
            <person name="Yadav S."/>
            <person name="Young G."/>
            <person name="Yu Q."/>
            <person name="Zembek L."/>
            <person name="Zhong D."/>
            <person name="Zimmer A."/>
            <person name="Zwirko Z."/>
            <person name="Jaffe D.B."/>
            <person name="Alvarez P."/>
            <person name="Brockman W."/>
            <person name="Butler J."/>
            <person name="Chin C."/>
            <person name="Gnerre S."/>
            <person name="Grabherr M."/>
            <person name="Kleber M."/>
            <person name="Mauceli E."/>
            <person name="MacCallum I."/>
        </authorList>
    </citation>
    <scope>NUCLEOTIDE SEQUENCE [LARGE SCALE GENOMIC DNA]</scope>
    <source>
        <strain evidence="11">Tucson 15287-2541.00</strain>
    </source>
</reference>
<comment type="catalytic activity">
    <reaction evidence="4">
        <text>(5R)-5-O-[alpha-D-glucosyl-(1-&gt;2)-beta-D-galactosyl]-5-hydroxy-L-lysyl-[collagen] + H2O = (5R)-5-O-(beta-D-galactosyl)-5-hydroxy-L-lysyl-[collagen] + D-glucose</text>
        <dbReference type="Rhea" id="RHEA:11068"/>
        <dbReference type="Rhea" id="RHEA-COMP:12753"/>
        <dbReference type="Rhea" id="RHEA-COMP:12754"/>
        <dbReference type="ChEBI" id="CHEBI:4167"/>
        <dbReference type="ChEBI" id="CHEBI:15377"/>
        <dbReference type="ChEBI" id="CHEBI:133443"/>
        <dbReference type="ChEBI" id="CHEBI:133452"/>
        <dbReference type="EC" id="3.2.1.107"/>
    </reaction>
</comment>
<dbReference type="AlphaFoldDB" id="B4JR45"/>
<dbReference type="Gene3D" id="1.50.10.10">
    <property type="match status" value="1"/>
</dbReference>
<dbReference type="FunFam" id="1.50.10.10:FF:000023">
    <property type="entry name" value="Protein-glucosylgalactosylhydroxylysine glucosidase"/>
    <property type="match status" value="1"/>
</dbReference>
<feature type="domain" description="Glycoside hydrolase family 65 central catalytic" evidence="9">
    <location>
        <begin position="285"/>
        <end position="495"/>
    </location>
</feature>
<evidence type="ECO:0000256" key="7">
    <source>
        <dbReference type="ARBA" id="ARBA00071505"/>
    </source>
</evidence>
<dbReference type="InterPro" id="IPR012341">
    <property type="entry name" value="6hp_glycosidase-like_sf"/>
</dbReference>
<dbReference type="STRING" id="7222.B4JR45"/>
<evidence type="ECO:0000256" key="6">
    <source>
        <dbReference type="ARBA" id="ARBA00066430"/>
    </source>
</evidence>
<dbReference type="EMBL" id="CH916372">
    <property type="protein sequence ID" value="EDV99375.1"/>
    <property type="molecule type" value="Genomic_DNA"/>
</dbReference>
<dbReference type="eggNOG" id="KOG4125">
    <property type="taxonomic scope" value="Eukaryota"/>
</dbReference>
<dbReference type="PANTHER" id="PTHR11051:SF8">
    <property type="entry name" value="PROTEIN-GLUCOSYLGALACTOSYLHYDROXYLYSINE GLUCOSIDASE"/>
    <property type="match status" value="1"/>
</dbReference>
<accession>B4JR45</accession>
<dbReference type="Pfam" id="PF03632">
    <property type="entry name" value="Glyco_hydro_65m"/>
    <property type="match status" value="1"/>
</dbReference>
<dbReference type="EC" id="3.2.1.107" evidence="6"/>
<dbReference type="GO" id="GO:0005975">
    <property type="term" value="P:carbohydrate metabolic process"/>
    <property type="evidence" value="ECO:0007669"/>
    <property type="project" value="InterPro"/>
</dbReference>
<dbReference type="PANTHER" id="PTHR11051">
    <property type="entry name" value="GLYCOSYL HYDROLASE-RELATED"/>
    <property type="match status" value="1"/>
</dbReference>
<keyword evidence="3" id="KW-0326">Glycosidase</keyword>
<evidence type="ECO:0000256" key="2">
    <source>
        <dbReference type="ARBA" id="ARBA00022801"/>
    </source>
</evidence>
<evidence type="ECO:0000256" key="5">
    <source>
        <dbReference type="ARBA" id="ARBA00053339"/>
    </source>
</evidence>
<organism evidence="11">
    <name type="scientific">Drosophila grimshawi</name>
    <name type="common">Hawaiian fruit fly</name>
    <name type="synonym">Idiomyia grimshawi</name>
    <dbReference type="NCBI Taxonomy" id="7222"/>
    <lineage>
        <taxon>Eukaryota</taxon>
        <taxon>Metazoa</taxon>
        <taxon>Ecdysozoa</taxon>
        <taxon>Arthropoda</taxon>
        <taxon>Hexapoda</taxon>
        <taxon>Insecta</taxon>
        <taxon>Pterygota</taxon>
        <taxon>Neoptera</taxon>
        <taxon>Endopterygota</taxon>
        <taxon>Diptera</taxon>
        <taxon>Brachycera</taxon>
        <taxon>Muscomorpha</taxon>
        <taxon>Ephydroidea</taxon>
        <taxon>Drosophilidae</taxon>
        <taxon>Drosophila</taxon>
        <taxon>Hawaiian Drosophila</taxon>
    </lineage>
</organism>
<comment type="function">
    <text evidence="5">Catalyzes the hydrolysis of glucose from the disaccharide unit linked to hydroxylysine residues of collagen and collagen-like proteins.</text>
</comment>
<name>B4JR45_DROGR</name>
<dbReference type="SUPFAM" id="SSF48208">
    <property type="entry name" value="Six-hairpin glycosidases"/>
    <property type="match status" value="1"/>
</dbReference>
<evidence type="ECO:0000259" key="9">
    <source>
        <dbReference type="Pfam" id="PF03632"/>
    </source>
</evidence>
<dbReference type="PhylomeDB" id="B4JR45"/>
<protein>
    <recommendedName>
        <fullName evidence="7">Protein-glucosylgalactosylhydroxylysine glucosidase</fullName>
        <ecNumber evidence="6">3.2.1.107</ecNumber>
    </recommendedName>
    <alternativeName>
        <fullName evidence="8">Acid trehalase-like protein 1</fullName>
    </alternativeName>
</protein>
<sequence length="700" mass="79614">MPSLSNGHLGYTIFGDAIFMNGVYNGAAGNSKRARIPNWINTSAELCDRFGCMTSNDISYEMDLRDGYFRYRTNYASKGITLEQRTYPHRYYNRALVYELLAFRHTTVLRIDSPLYLKITQQPGSASDAFDFVVLNNGSDAPGDYRVLHGRTKVLEFEQLQPKPHEIYVLFSESLEQPRHLNWPTWQAELQHRIIICMDRQQGVALKELQDVLQLKDVAVLQSHRQVWNDFWDKQFSIELMGKDALELSRIVNAGIFYLASSLPTLSSNQANEPYYGLSPTGLARGNLPADYQGHNFWDTEIWMLPVATQLGYEYGKQLFDYRFRHLEGARINAQVRGNKGARFPWESAYTGAEVTHPCCPEIAEQEIHISPDISFALQQFFAQTNDHAWACERAWPIAAEVAEFLVSRSSCESTKQLCHFLNIMGPDEDHANVDDNVYTNAVAKIALDFAAWLGGKCGNSSSTELIKEWRKLKDQLVILHDVDLDYHPQHLGYKVNETVKQADTILLGYPLQFDTSSTHLNDLHYYENVTRETGPAMTWSMFAANYLATSENERAHEFFTRGYQNYVHPEFKVWSEATIGFEGSANFLTGIGGFLQALIFGYGGLNFVRVGDASQLQLKVANVPPQVDQVQIQFMRFAHSECSWRFQYNSSSLNCTSTADQRFELIQGDRHTILDSNFNGKTMFFAQAGKALKTLNLSL</sequence>
<dbReference type="OrthoDB" id="200349at2759"/>
<dbReference type="InterPro" id="IPR008928">
    <property type="entry name" value="6-hairpin_glycosidase_sf"/>
</dbReference>
<dbReference type="HOGENOM" id="CLU_006285_4_2_1"/>
<evidence type="ECO:0000256" key="3">
    <source>
        <dbReference type="ARBA" id="ARBA00023295"/>
    </source>
</evidence>
<proteinExistence type="inferred from homology"/>
<evidence type="ECO:0000256" key="4">
    <source>
        <dbReference type="ARBA" id="ARBA00051415"/>
    </source>
</evidence>
<dbReference type="FunCoup" id="B4JR45">
    <property type="interactions" value="13"/>
</dbReference>
<gene>
    <name evidence="10" type="primary">Dgri\GH13818</name>
    <name evidence="10" type="ORF">Dgri_GH13818</name>
</gene>
<dbReference type="InParanoid" id="B4JR45"/>
<dbReference type="OMA" id="DKAWPIA"/>
<evidence type="ECO:0000256" key="8">
    <source>
        <dbReference type="ARBA" id="ARBA00079982"/>
    </source>
</evidence>
<evidence type="ECO:0000313" key="10">
    <source>
        <dbReference type="EMBL" id="EDV99375.1"/>
    </source>
</evidence>
<dbReference type="InterPro" id="IPR005195">
    <property type="entry name" value="Glyco_hydro_65_M"/>
</dbReference>
<comment type="similarity">
    <text evidence="1">Belongs to the glycosyl hydrolase 65 family.</text>
</comment>
<dbReference type="KEGG" id="dgr:6566703"/>
<keyword evidence="11" id="KW-1185">Reference proteome</keyword>
<evidence type="ECO:0000313" key="11">
    <source>
        <dbReference type="Proteomes" id="UP000001070"/>
    </source>
</evidence>
<dbReference type="GO" id="GO:0047402">
    <property type="term" value="F:protein-glucosylgalactosylhydroxylysine glucosidase activity"/>
    <property type="evidence" value="ECO:0007669"/>
    <property type="project" value="UniProtKB-EC"/>
</dbReference>
<evidence type="ECO:0000256" key="1">
    <source>
        <dbReference type="ARBA" id="ARBA00006768"/>
    </source>
</evidence>
<dbReference type="Proteomes" id="UP000001070">
    <property type="component" value="Unassembled WGS sequence"/>
</dbReference>